<organism evidence="1 2">
    <name type="scientific">Papaver atlanticum</name>
    <dbReference type="NCBI Taxonomy" id="357466"/>
    <lineage>
        <taxon>Eukaryota</taxon>
        <taxon>Viridiplantae</taxon>
        <taxon>Streptophyta</taxon>
        <taxon>Embryophyta</taxon>
        <taxon>Tracheophyta</taxon>
        <taxon>Spermatophyta</taxon>
        <taxon>Magnoliopsida</taxon>
        <taxon>Ranunculales</taxon>
        <taxon>Papaveraceae</taxon>
        <taxon>Papaveroideae</taxon>
        <taxon>Papaver</taxon>
    </lineage>
</organism>
<reference evidence="1" key="1">
    <citation type="submission" date="2022-04" db="EMBL/GenBank/DDBJ databases">
        <title>A functionally conserved STORR gene fusion in Papaver species that diverged 16.8 million years ago.</title>
        <authorList>
            <person name="Catania T."/>
        </authorList>
    </citation>
    <scope>NUCLEOTIDE SEQUENCE</scope>
    <source>
        <strain evidence="1">S-188037</strain>
    </source>
</reference>
<sequence length="95" mass="10957">MIDASPGSVLTVDNEHPRKCEQEFTLLLIMVLMHADRSDCRYSHPPAGIDRTVKDISERHSLCFLVRRLDSELCYSDSILFMEVFSEDILEAKIR</sequence>
<gene>
    <name evidence="1" type="ORF">MKW98_017863</name>
</gene>
<protein>
    <submittedName>
        <fullName evidence="1">Uncharacterized protein</fullName>
    </submittedName>
</protein>
<proteinExistence type="predicted"/>
<comment type="caution">
    <text evidence="1">The sequence shown here is derived from an EMBL/GenBank/DDBJ whole genome shotgun (WGS) entry which is preliminary data.</text>
</comment>
<evidence type="ECO:0000313" key="2">
    <source>
        <dbReference type="Proteomes" id="UP001202328"/>
    </source>
</evidence>
<evidence type="ECO:0000313" key="1">
    <source>
        <dbReference type="EMBL" id="KAI3954039.1"/>
    </source>
</evidence>
<dbReference type="Proteomes" id="UP001202328">
    <property type="component" value="Unassembled WGS sequence"/>
</dbReference>
<name>A0AAD4XVU6_9MAGN</name>
<dbReference type="EMBL" id="JAJJMB010002020">
    <property type="protein sequence ID" value="KAI3954039.1"/>
    <property type="molecule type" value="Genomic_DNA"/>
</dbReference>
<keyword evidence="2" id="KW-1185">Reference proteome</keyword>
<dbReference type="AlphaFoldDB" id="A0AAD4XVU6"/>
<accession>A0AAD4XVU6</accession>